<dbReference type="InterPro" id="IPR036661">
    <property type="entry name" value="Luciferase-like_sf"/>
</dbReference>
<evidence type="ECO:0000313" key="8">
    <source>
        <dbReference type="EMBL" id="MQY27760.1"/>
    </source>
</evidence>
<keyword evidence="9" id="KW-1185">Reference proteome</keyword>
<dbReference type="Proteomes" id="UP000431401">
    <property type="component" value="Unassembled WGS sequence"/>
</dbReference>
<keyword evidence="4" id="KW-0503">Monooxygenase</keyword>
<evidence type="ECO:0000256" key="1">
    <source>
        <dbReference type="ARBA" id="ARBA00022630"/>
    </source>
</evidence>
<feature type="domain" description="Luciferase-like" evidence="7">
    <location>
        <begin position="27"/>
        <end position="311"/>
    </location>
</feature>
<dbReference type="Pfam" id="PF00296">
    <property type="entry name" value="Bac_luciferase"/>
    <property type="match status" value="1"/>
</dbReference>
<evidence type="ECO:0000259" key="7">
    <source>
        <dbReference type="Pfam" id="PF00296"/>
    </source>
</evidence>
<keyword evidence="3" id="KW-0560">Oxidoreductase</keyword>
<dbReference type="PANTHER" id="PTHR30011">
    <property type="entry name" value="ALKANESULFONATE MONOOXYGENASE-RELATED"/>
    <property type="match status" value="1"/>
</dbReference>
<dbReference type="PANTHER" id="PTHR30011:SF16">
    <property type="entry name" value="C2H2 FINGER DOMAIN TRANSCRIPTION FACTOR (EUROFUNG)-RELATED"/>
    <property type="match status" value="1"/>
</dbReference>
<dbReference type="InterPro" id="IPR051260">
    <property type="entry name" value="Diverse_substr_monoxygenases"/>
</dbReference>
<feature type="binding site" evidence="6">
    <location>
        <position position="57"/>
    </location>
    <ligand>
        <name>FMN</name>
        <dbReference type="ChEBI" id="CHEBI:58210"/>
    </ligand>
</feature>
<dbReference type="RefSeq" id="WP_153343208.1">
    <property type="nucleotide sequence ID" value="NZ_WEGI01000007.1"/>
</dbReference>
<keyword evidence="1 6" id="KW-0285">Flavoprotein</keyword>
<proteinExistence type="inferred from homology"/>
<evidence type="ECO:0000313" key="9">
    <source>
        <dbReference type="Proteomes" id="UP000431401"/>
    </source>
</evidence>
<evidence type="ECO:0000256" key="6">
    <source>
        <dbReference type="PIRSR" id="PIRSR000337-1"/>
    </source>
</evidence>
<sequence length="404" mass="43428">MASDPLHIGVALDGAGWHPAAWREPNSRPGELFDPGYWTDLVTTAERGLLDYVTVEDSLSLPGDRFGPPRDVVDQVRARLDAHLVAARVAPVTRHIGLIPVVTATHTEPFHVSKAIATLDYTSRGRAGWQVRVSGTATEAAHFGRRTIAELTAGELAAAVGSGAFPDAARELFDEAADVVEVVRRLWDSWEDDAEIRDVASRRFIDRGKLHYVDFEGRYFSVRGPSITPRPPQGQPVVAALAHAPLIYEFAARGADLVFVTPALADGPAPIVAQVADAAARVGRGGRPLRVHADLVVFLDTAQATGRQRLDRLNELAGAEFTSDAAIFAGSAAELGDLLAGWRAQGVDGFRLRPGVAVDDLAAITTRLVPELQRRNLFRTGYPDGPLRAVLGLPSDVPNRYATS</sequence>
<evidence type="ECO:0000256" key="4">
    <source>
        <dbReference type="ARBA" id="ARBA00023033"/>
    </source>
</evidence>
<dbReference type="EMBL" id="WEGI01000007">
    <property type="protein sequence ID" value="MQY27760.1"/>
    <property type="molecule type" value="Genomic_DNA"/>
</dbReference>
<dbReference type="OrthoDB" id="4437611at2"/>
<keyword evidence="2 6" id="KW-0288">FMN</keyword>
<dbReference type="InterPro" id="IPR016215">
    <property type="entry name" value="NTA_MOA"/>
</dbReference>
<dbReference type="SUPFAM" id="SSF51679">
    <property type="entry name" value="Bacterial luciferase-like"/>
    <property type="match status" value="1"/>
</dbReference>
<dbReference type="InterPro" id="IPR011251">
    <property type="entry name" value="Luciferase-like_dom"/>
</dbReference>
<accession>A0A7K0DPS0</accession>
<dbReference type="Gene3D" id="3.20.20.30">
    <property type="entry name" value="Luciferase-like domain"/>
    <property type="match status" value="1"/>
</dbReference>
<evidence type="ECO:0000256" key="5">
    <source>
        <dbReference type="ARBA" id="ARBA00033748"/>
    </source>
</evidence>
<reference evidence="8 9" key="1">
    <citation type="submission" date="2019-10" db="EMBL/GenBank/DDBJ databases">
        <title>Nocardia macrotermitis sp. nov. and Nocardia aurantia sp. nov., isolated from the gut of fungus growing-termite Macrotermes natalensis.</title>
        <authorList>
            <person name="Benndorf R."/>
            <person name="Schwitalla J."/>
            <person name="Martin K."/>
            <person name="De Beer W."/>
            <person name="Kaster A.-K."/>
            <person name="Vollmers J."/>
            <person name="Poulsen M."/>
            <person name="Beemelmanns C."/>
        </authorList>
    </citation>
    <scope>NUCLEOTIDE SEQUENCE [LARGE SCALE GENOMIC DNA]</scope>
    <source>
        <strain evidence="8 9">RB56</strain>
    </source>
</reference>
<dbReference type="GO" id="GO:0016705">
    <property type="term" value="F:oxidoreductase activity, acting on paired donors, with incorporation or reduction of molecular oxygen"/>
    <property type="evidence" value="ECO:0007669"/>
    <property type="project" value="InterPro"/>
</dbReference>
<evidence type="ECO:0000256" key="2">
    <source>
        <dbReference type="ARBA" id="ARBA00022643"/>
    </source>
</evidence>
<dbReference type="GO" id="GO:0004497">
    <property type="term" value="F:monooxygenase activity"/>
    <property type="evidence" value="ECO:0007669"/>
    <property type="project" value="UniProtKB-KW"/>
</dbReference>
<gene>
    <name evidence="8" type="ORF">NRB56_33430</name>
</gene>
<comment type="caution">
    <text evidence="8">The sequence shown here is derived from an EMBL/GenBank/DDBJ whole genome shotgun (WGS) entry which is preliminary data.</text>
</comment>
<name>A0A7K0DPS0_9NOCA</name>
<comment type="similarity">
    <text evidence="5">Belongs to the NtaA/SnaA/DszA monooxygenase family.</text>
</comment>
<evidence type="ECO:0000256" key="3">
    <source>
        <dbReference type="ARBA" id="ARBA00023002"/>
    </source>
</evidence>
<organism evidence="8 9">
    <name type="scientific">Nocardia aurantia</name>
    <dbReference type="NCBI Taxonomy" id="2585199"/>
    <lineage>
        <taxon>Bacteria</taxon>
        <taxon>Bacillati</taxon>
        <taxon>Actinomycetota</taxon>
        <taxon>Actinomycetes</taxon>
        <taxon>Mycobacteriales</taxon>
        <taxon>Nocardiaceae</taxon>
        <taxon>Nocardia</taxon>
    </lineage>
</organism>
<dbReference type="AlphaFoldDB" id="A0A7K0DPS0"/>
<protein>
    <recommendedName>
        <fullName evidence="7">Luciferase-like domain-containing protein</fullName>
    </recommendedName>
</protein>
<dbReference type="PIRSF" id="PIRSF000337">
    <property type="entry name" value="NTA_MOA"/>
    <property type="match status" value="1"/>
</dbReference>